<dbReference type="EMBL" id="AK030184">
    <property type="protein sequence ID" value="BAC26828.1"/>
    <property type="molecule type" value="mRNA"/>
</dbReference>
<gene>
    <name evidence="2" type="primary">Gm5444</name>
    <name evidence="2" type="synonym">EG432723</name>
</gene>
<reference evidence="1" key="7">
    <citation type="journal article" date="2005" name="Science">
        <title>The Transcriptional Landscape of the Mammalian Genome.</title>
        <authorList>
            <consortium name="The FANTOM Consortium"/>
            <consortium name="Riken Genome Exploration Research Group and Genome Science Group (Genome Network Project Core Group)"/>
        </authorList>
    </citation>
    <scope>NUCLEOTIDE SEQUENCE</scope>
    <source>
        <strain evidence="1">C57BL/6J</strain>
        <tissue evidence="1">Testis</tissue>
    </source>
</reference>
<protein>
    <submittedName>
        <fullName evidence="1">Uncharacterized protein</fullName>
    </submittedName>
</protein>
<evidence type="ECO:0000313" key="2">
    <source>
        <dbReference type="MGI" id="MGI:3644242"/>
    </source>
</evidence>
<accession>Q8CDE5</accession>
<reference evidence="1" key="6">
    <citation type="journal article" date="2002" name="Nature">
        <title>Analysis of the mouse transcriptome based on functional annotation of 60,770 full-length cDNAs.</title>
        <authorList>
            <consortium name="The FANTOM Consortium and the RIKEN Genome Exploration Research Group Phase I and II Team"/>
        </authorList>
    </citation>
    <scope>NUCLEOTIDE SEQUENCE</scope>
    <source>
        <strain evidence="1">C57BL/6J</strain>
        <tissue evidence="1">Testis</tissue>
    </source>
</reference>
<evidence type="ECO:0000313" key="1">
    <source>
        <dbReference type="EMBL" id="BAC26828.1"/>
    </source>
</evidence>
<dbReference type="MGI" id="MGI:3644242">
    <property type="gene designation" value="Gm5444"/>
</dbReference>
<reference evidence="1" key="4">
    <citation type="journal article" date="2001" name="Nature">
        <title>Functional annotation of a full-length mouse cDNA collection.</title>
        <authorList>
            <consortium name="The RIKEN Genome Exploration Research Group Phase II Team and the FANTOM Consortium"/>
        </authorList>
    </citation>
    <scope>NUCLEOTIDE SEQUENCE</scope>
    <source>
        <strain evidence="1">C57BL/6J</strain>
        <tissue evidence="1">Testis</tissue>
    </source>
</reference>
<dbReference type="AGR" id="MGI:3644242"/>
<dbReference type="AlphaFoldDB" id="Q8CDE5"/>
<reference evidence="1" key="2">
    <citation type="journal article" date="2000" name="Genome Res.">
        <title>Normalization and subtraction of cap-trapper-selected cDNAs to prepare full-length cDNA libraries for rapid discovery of new genes.</title>
        <authorList>
            <person name="Carninci P."/>
            <person name="Shibata Y."/>
            <person name="Hayatsu N."/>
            <person name="Sugahara Y."/>
            <person name="Shibata K."/>
            <person name="Itoh M."/>
            <person name="Konno H."/>
            <person name="Okazaki Y."/>
            <person name="Muramatsu M."/>
            <person name="Hayashizaki Y."/>
        </authorList>
    </citation>
    <scope>NUCLEOTIDE SEQUENCE</scope>
    <source>
        <strain evidence="1">C57BL/6J</strain>
        <tissue evidence="1">Testis</tissue>
    </source>
</reference>
<organism evidence="1">
    <name type="scientific">Mus musculus</name>
    <name type="common">Mouse</name>
    <dbReference type="NCBI Taxonomy" id="10090"/>
    <lineage>
        <taxon>Eukaryota</taxon>
        <taxon>Metazoa</taxon>
        <taxon>Chordata</taxon>
        <taxon>Craniata</taxon>
        <taxon>Vertebrata</taxon>
        <taxon>Euteleostomi</taxon>
        <taxon>Mammalia</taxon>
        <taxon>Eutheria</taxon>
        <taxon>Euarchontoglires</taxon>
        <taxon>Glires</taxon>
        <taxon>Rodentia</taxon>
        <taxon>Myomorpha</taxon>
        <taxon>Muroidea</taxon>
        <taxon>Muridae</taxon>
        <taxon>Murinae</taxon>
        <taxon>Mus</taxon>
        <taxon>Mus</taxon>
    </lineage>
</organism>
<dbReference type="HOGENOM" id="CLU_2096075_0_0_1"/>
<reference evidence="1" key="8">
    <citation type="journal article" date="2005" name="Science">
        <title>Antisense Transcription in the Mammalian Transcriptome.</title>
        <authorList>
            <consortium name="RIKEN Genome Exploration Research Group and Genome Science Group (Genome Network Project Core Group) and the FANTOM Consortium"/>
        </authorList>
    </citation>
    <scope>NUCLEOTIDE SEQUENCE</scope>
    <source>
        <strain evidence="1">C57BL/6J</strain>
        <tissue evidence="1">Testis</tissue>
    </source>
</reference>
<proteinExistence type="evidence at transcript level"/>
<name>Q8CDE5_MOUSE</name>
<sequence length="116" mass="13219">MTHASSAWRLLLCCYAILKWPSVSILLVLCLAEIDLVVISCGAEEETQNLFYTSIHHHCYTEIYEPNNPTMNYRERNTYEPYSLSLPLPPLPFSPSLPPSFLPCSMYAPPLLYVHA</sequence>
<reference evidence="1" key="5">
    <citation type="submission" date="2001-07" db="EMBL/GenBank/DDBJ databases">
        <authorList>
            <person name="Adachi J."/>
            <person name="Aizawa K."/>
            <person name="Akimura T."/>
            <person name="Arakawa T."/>
            <person name="Bono H."/>
            <person name="Carninci P."/>
            <person name="Fukuda S."/>
            <person name="Furuno M."/>
            <person name="Hanagaki T."/>
            <person name="Hara A."/>
            <person name="Hashizume W."/>
            <person name="Hayashida K."/>
            <person name="Hayatsu N."/>
            <person name="Hiramoto K."/>
            <person name="Hiraoka T."/>
            <person name="Hirozane T."/>
            <person name="Hori F."/>
            <person name="Imotani K."/>
            <person name="Ishii Y."/>
            <person name="Itoh M."/>
            <person name="Kagawa I."/>
            <person name="Kasukawa T."/>
            <person name="Katoh H."/>
            <person name="Kawai J."/>
            <person name="Kojima Y."/>
            <person name="Kondo S."/>
            <person name="Konno H."/>
            <person name="Kouda M."/>
            <person name="Koya S."/>
            <person name="Kurihara C."/>
            <person name="Matsuyama T."/>
            <person name="Miyazaki A."/>
            <person name="Murata M."/>
            <person name="Nakamura M."/>
            <person name="Nishi K."/>
            <person name="Nomura K."/>
            <person name="Numazaki R."/>
            <person name="Ohno M."/>
            <person name="Ohsato N."/>
            <person name="Okazaki Y."/>
            <person name="Saito R."/>
            <person name="Saitoh H."/>
            <person name="Sakai C."/>
            <person name="Sakai K."/>
            <person name="Sakazume N."/>
            <person name="Sano H."/>
            <person name="Sasaki D."/>
            <person name="Shibata K."/>
            <person name="Shinagawa A."/>
            <person name="Shiraki T."/>
            <person name="Sogabe Y."/>
            <person name="Tagami M."/>
            <person name="Tagawa A."/>
            <person name="Takahashi F."/>
            <person name="Takaku-Akahira S."/>
            <person name="Takeda Y."/>
            <person name="Tanaka T."/>
            <person name="Tomaru A."/>
            <person name="Toya T."/>
            <person name="Yasunishi A."/>
            <person name="Muramatsu M."/>
            <person name="Hayashizaki Y."/>
        </authorList>
    </citation>
    <scope>NUCLEOTIDE SEQUENCE</scope>
    <source>
        <strain evidence="1">C57BL/6J</strain>
        <tissue evidence="1">Testis</tissue>
    </source>
</reference>
<reference evidence="1" key="1">
    <citation type="journal article" date="1999" name="Methods Enzymol.">
        <title>High-efficiency full-length cDNA cloning.</title>
        <authorList>
            <person name="Carninci P."/>
            <person name="Hayashizaki Y."/>
        </authorList>
    </citation>
    <scope>NUCLEOTIDE SEQUENCE</scope>
    <source>
        <strain evidence="1">C57BL/6J</strain>
        <tissue evidence="1">Testis</tissue>
    </source>
</reference>
<reference evidence="1" key="3">
    <citation type="journal article" date="2000" name="Genome Res.">
        <title>RIKEN integrated sequence analysis (RISA) system--384-format sequencing pipeline with 384 multicapillary sequencer.</title>
        <authorList>
            <person name="Shibata K."/>
            <person name="Itoh M."/>
            <person name="Aizawa K."/>
            <person name="Nagaoka S."/>
            <person name="Sasaki N."/>
            <person name="Carninci P."/>
            <person name="Konno H."/>
            <person name="Akiyama J."/>
            <person name="Nishi K."/>
            <person name="Kitsunai T."/>
            <person name="Tashiro H."/>
            <person name="Itoh M."/>
            <person name="Sumi N."/>
            <person name="Ishii Y."/>
            <person name="Nakamura S."/>
            <person name="Hazama M."/>
            <person name="Nishine T."/>
            <person name="Harada A."/>
            <person name="Yamamoto R."/>
            <person name="Matsumoto H."/>
            <person name="Sakaguchi S."/>
            <person name="Ikegami T."/>
            <person name="Kashiwagi K."/>
            <person name="Fujiwake S."/>
            <person name="Inoue K."/>
            <person name="Togawa Y."/>
            <person name="Izawa M."/>
            <person name="Ohara E."/>
            <person name="Watahiki M."/>
            <person name="Yoneda Y."/>
            <person name="Ishikawa T."/>
            <person name="Ozawa K."/>
            <person name="Tanaka T."/>
            <person name="Matsuura S."/>
            <person name="Kawai J."/>
            <person name="Okazaki Y."/>
            <person name="Muramatsu M."/>
            <person name="Inoue Y."/>
            <person name="Kira A."/>
            <person name="Hayashizaki Y."/>
        </authorList>
    </citation>
    <scope>NUCLEOTIDE SEQUENCE</scope>
    <source>
        <strain evidence="1">C57BL/6J</strain>
        <tissue evidence="1">Testis</tissue>
    </source>
</reference>